<dbReference type="InterPro" id="IPR005119">
    <property type="entry name" value="LysR_subst-bd"/>
</dbReference>
<dbReference type="PANTHER" id="PTHR30346">
    <property type="entry name" value="TRANSCRIPTIONAL DUAL REGULATOR HCAR-RELATED"/>
    <property type="match status" value="1"/>
</dbReference>
<accession>A0AAP2CS25</accession>
<gene>
    <name evidence="6" type="ORF">IV417_04545</name>
</gene>
<dbReference type="Gene3D" id="3.40.190.10">
    <property type="entry name" value="Periplasmic binding protein-like II"/>
    <property type="match status" value="2"/>
</dbReference>
<dbReference type="InterPro" id="IPR036390">
    <property type="entry name" value="WH_DNA-bd_sf"/>
</dbReference>
<dbReference type="Pfam" id="PF00126">
    <property type="entry name" value="HTH_1"/>
    <property type="match status" value="1"/>
</dbReference>
<proteinExistence type="inferred from homology"/>
<keyword evidence="2" id="KW-0805">Transcription regulation</keyword>
<keyword evidence="3" id="KW-0238">DNA-binding</keyword>
<dbReference type="EMBL" id="JADQAZ010000001">
    <property type="protein sequence ID" value="MBT0956643.1"/>
    <property type="molecule type" value="Genomic_DNA"/>
</dbReference>
<dbReference type="InterPro" id="IPR000847">
    <property type="entry name" value="LysR_HTH_N"/>
</dbReference>
<feature type="domain" description="HTH lysR-type" evidence="5">
    <location>
        <begin position="5"/>
        <end position="62"/>
    </location>
</feature>
<dbReference type="Pfam" id="PF03466">
    <property type="entry name" value="LysR_substrate"/>
    <property type="match status" value="1"/>
</dbReference>
<dbReference type="PROSITE" id="PS50931">
    <property type="entry name" value="HTH_LYSR"/>
    <property type="match status" value="1"/>
</dbReference>
<dbReference type="InterPro" id="IPR036388">
    <property type="entry name" value="WH-like_DNA-bd_sf"/>
</dbReference>
<dbReference type="Proteomes" id="UP001315686">
    <property type="component" value="Unassembled WGS sequence"/>
</dbReference>
<dbReference type="GO" id="GO:0003677">
    <property type="term" value="F:DNA binding"/>
    <property type="evidence" value="ECO:0007669"/>
    <property type="project" value="UniProtKB-KW"/>
</dbReference>
<keyword evidence="7" id="KW-1185">Reference proteome</keyword>
<dbReference type="CDD" id="cd08414">
    <property type="entry name" value="PBP2_LTTR_aromatics_like"/>
    <property type="match status" value="1"/>
</dbReference>
<evidence type="ECO:0000256" key="1">
    <source>
        <dbReference type="ARBA" id="ARBA00009437"/>
    </source>
</evidence>
<comment type="caution">
    <text evidence="6">The sequence shown here is derived from an EMBL/GenBank/DDBJ whole genome shotgun (WGS) entry which is preliminary data.</text>
</comment>
<evidence type="ECO:0000256" key="3">
    <source>
        <dbReference type="ARBA" id="ARBA00023125"/>
    </source>
</evidence>
<dbReference type="SUPFAM" id="SSF53850">
    <property type="entry name" value="Periplasmic binding protein-like II"/>
    <property type="match status" value="1"/>
</dbReference>
<reference evidence="6 7" key="1">
    <citation type="journal article" date="2021" name="Arch. Microbiol.">
        <title>Harenicola maris gen. nov., sp. nov. isolated from the Sea of Japan shallow sediments.</title>
        <authorList>
            <person name="Romanenko L.A."/>
            <person name="Kurilenko V.V."/>
            <person name="Chernysheva N.Y."/>
            <person name="Tekutyeva L.A."/>
            <person name="Velansky P.V."/>
            <person name="Svetashev V.I."/>
            <person name="Isaeva M.P."/>
        </authorList>
    </citation>
    <scope>NUCLEOTIDE SEQUENCE [LARGE SCALE GENOMIC DNA]</scope>
    <source>
        <strain evidence="6 7">KMM 3653</strain>
    </source>
</reference>
<evidence type="ECO:0000259" key="5">
    <source>
        <dbReference type="PROSITE" id="PS50931"/>
    </source>
</evidence>
<dbReference type="PRINTS" id="PR00039">
    <property type="entry name" value="HTHLYSR"/>
</dbReference>
<keyword evidence="4" id="KW-0804">Transcription</keyword>
<dbReference type="Gene3D" id="1.10.10.10">
    <property type="entry name" value="Winged helix-like DNA-binding domain superfamily/Winged helix DNA-binding domain"/>
    <property type="match status" value="1"/>
</dbReference>
<dbReference type="AlphaFoldDB" id="A0AAP2CS25"/>
<evidence type="ECO:0000313" key="6">
    <source>
        <dbReference type="EMBL" id="MBT0956643.1"/>
    </source>
</evidence>
<dbReference type="PANTHER" id="PTHR30346:SF0">
    <property type="entry name" value="HCA OPERON TRANSCRIPTIONAL ACTIVATOR HCAR"/>
    <property type="match status" value="1"/>
</dbReference>
<evidence type="ECO:0000256" key="4">
    <source>
        <dbReference type="ARBA" id="ARBA00023163"/>
    </source>
</evidence>
<comment type="similarity">
    <text evidence="1">Belongs to the LysR transcriptional regulatory family.</text>
</comment>
<protein>
    <submittedName>
        <fullName evidence="6">LysR family transcriptional regulator</fullName>
    </submittedName>
</protein>
<dbReference type="FunFam" id="1.10.10.10:FF:000001">
    <property type="entry name" value="LysR family transcriptional regulator"/>
    <property type="match status" value="1"/>
</dbReference>
<evidence type="ECO:0000256" key="2">
    <source>
        <dbReference type="ARBA" id="ARBA00023015"/>
    </source>
</evidence>
<dbReference type="RefSeq" id="WP_327792839.1">
    <property type="nucleotide sequence ID" value="NZ_JADQAZ010000001.1"/>
</dbReference>
<evidence type="ECO:0000313" key="7">
    <source>
        <dbReference type="Proteomes" id="UP001315686"/>
    </source>
</evidence>
<organism evidence="6 7">
    <name type="scientific">Harenicola maris</name>
    <dbReference type="NCBI Taxonomy" id="2841044"/>
    <lineage>
        <taxon>Bacteria</taxon>
        <taxon>Pseudomonadati</taxon>
        <taxon>Pseudomonadota</taxon>
        <taxon>Alphaproteobacteria</taxon>
        <taxon>Rhodobacterales</taxon>
        <taxon>Paracoccaceae</taxon>
        <taxon>Harenicola</taxon>
    </lineage>
</organism>
<sequence>MNDGIDLRRLRYFVCLADELHFGRAAERLGIAQAPLSQQIKLLEERLGVKLFNRTTRRTQLTAAGETLLRHSEDLLEGLDRAVAHTRATAGESTGRIVVGGVHLAMSHIIPPIIAEFRKTYPAVVVEAIPIGTSQQLRRMADGEVDVAFIRPSETAAFMQMETLSSEGFVAVLPKGHPLTAKEELTLRDFDGEWMVGYAPVLGAYYSNIVLSELHRAGISPRIVMKCTHTTAIATQVASGLGVAIVPSWITTVQSPFLEYRAVPELPKAVDMAVAWPTRETSLEVLEFVATARRVCKGANLFQSFG</sequence>
<name>A0AAP2CS25_9RHOB</name>
<dbReference type="GO" id="GO:0003700">
    <property type="term" value="F:DNA-binding transcription factor activity"/>
    <property type="evidence" value="ECO:0007669"/>
    <property type="project" value="InterPro"/>
</dbReference>
<dbReference type="GO" id="GO:0032993">
    <property type="term" value="C:protein-DNA complex"/>
    <property type="evidence" value="ECO:0007669"/>
    <property type="project" value="TreeGrafter"/>
</dbReference>
<dbReference type="SUPFAM" id="SSF46785">
    <property type="entry name" value="Winged helix' DNA-binding domain"/>
    <property type="match status" value="1"/>
</dbReference>